<reference evidence="4 5" key="1">
    <citation type="journal article" date="2014" name="PLoS ONE">
        <title>Genome Sequence of Candidatus Nitrososphaera evergladensis from Group I.1b Enriched from Everglades Soil Reveals Novel Genomic Features of the Ammonia-Oxidizing Archaea.</title>
        <authorList>
            <person name="Zhalnina K.V."/>
            <person name="Dias R."/>
            <person name="Leonard M.T."/>
            <person name="Dorr de Quadros P."/>
            <person name="Camargo F.A."/>
            <person name="Drew J.C."/>
            <person name="Farmerie W.G."/>
            <person name="Daroub S.H."/>
            <person name="Triplett E.W."/>
        </authorList>
    </citation>
    <scope>NUCLEOTIDE SEQUENCE [LARGE SCALE GENOMIC DNA]</scope>
    <source>
        <strain evidence="4 5">SR1</strain>
    </source>
</reference>
<dbReference type="AlphaFoldDB" id="A0A075MNH5"/>
<organism evidence="4 5">
    <name type="scientific">Candidatus Nitrososphaera evergladensis SR1</name>
    <dbReference type="NCBI Taxonomy" id="1459636"/>
    <lineage>
        <taxon>Archaea</taxon>
        <taxon>Nitrososphaerota</taxon>
        <taxon>Nitrososphaeria</taxon>
        <taxon>Nitrososphaerales</taxon>
        <taxon>Nitrososphaeraceae</taxon>
        <taxon>Nitrososphaera</taxon>
    </lineage>
</organism>
<keyword evidence="5" id="KW-1185">Reference proteome</keyword>
<evidence type="ECO:0000313" key="5">
    <source>
        <dbReference type="Proteomes" id="UP000028194"/>
    </source>
</evidence>
<dbReference type="PANTHER" id="PTHR10566:SF113">
    <property type="entry name" value="PROTEIN ACTIVITY OF BC1 COMPLEX KINASE 7, CHLOROPLASTIC"/>
    <property type="match status" value="1"/>
</dbReference>
<keyword evidence="2" id="KW-0472">Membrane</keyword>
<accession>A0A075MNH5</accession>
<dbReference type="STRING" id="1459636.NTE_01032"/>
<dbReference type="CDD" id="cd05121">
    <property type="entry name" value="ABC1_ADCK3-like"/>
    <property type="match status" value="1"/>
</dbReference>
<dbReference type="GO" id="GO:0005524">
    <property type="term" value="F:ATP binding"/>
    <property type="evidence" value="ECO:0007669"/>
    <property type="project" value="InterPro"/>
</dbReference>
<dbReference type="InterPro" id="IPR050154">
    <property type="entry name" value="UbiB_kinase"/>
</dbReference>
<dbReference type="GO" id="GO:0004672">
    <property type="term" value="F:protein kinase activity"/>
    <property type="evidence" value="ECO:0007669"/>
    <property type="project" value="InterPro"/>
</dbReference>
<protein>
    <submittedName>
        <fullName evidence="4">Putative unusual protein kinase</fullName>
    </submittedName>
</protein>
<keyword evidence="2" id="KW-0812">Transmembrane</keyword>
<dbReference type="InterPro" id="IPR004147">
    <property type="entry name" value="ABC1_dom"/>
</dbReference>
<dbReference type="PANTHER" id="PTHR10566">
    <property type="entry name" value="CHAPERONE-ACTIVITY OF BC1 COMPLEX CABC1 -RELATED"/>
    <property type="match status" value="1"/>
</dbReference>
<sequence>MAGQGREIAAAPSSSSSSVQDVVPVYSRPSRLRVVRVILKLLPVALALRRDRREWVRKEGKGVDEAKYRRHAEKALSTFISLGPSYIKLGQWLSSRADILPQPYLEVLARLQDDVPPAPFSEIKPIIEGELGRIEDVFEEFDSIAKSGASLGQVYLAKHHGGQVIVKVGRPNIERIIADDVYVLQKILPLATRFIDPNLRFSAEGMLAQFIETIHEEMDYRIEAENLATIKRNLAGDSMVRIPDVFLDRTSRHVLTMEYVPGIKITDIAALDARGIDRAKLVINIHHLFFKMLLRHSVFHADPHPGNISVEDSDKARLILYDFGMVGRLDNETRLRLIRLYLGLLDKDPERTVNVLIELGTLEPTVNRYIVEKGIALSIQTMYGRQVDKMEVKALMDLANKTMSRFPFRLPKNLALYMRMASILEGIYQHHKVKFQFVKVLGNLLEEEGLVRDAYIEEVKVSARRIAKGIEASATVGPLLKSYLENQPMFGTEKRQQSSSPMLPASILASALFVGSAFMLAQNPAFSYAGFAAAAAAIIVGTIKGKRIR</sequence>
<evidence type="ECO:0000313" key="4">
    <source>
        <dbReference type="EMBL" id="AIF83106.1"/>
    </source>
</evidence>
<name>A0A075MNH5_9ARCH</name>
<dbReference type="Proteomes" id="UP000028194">
    <property type="component" value="Chromosome"/>
</dbReference>
<dbReference type="SUPFAM" id="SSF56112">
    <property type="entry name" value="Protein kinase-like (PK-like)"/>
    <property type="match status" value="1"/>
</dbReference>
<comment type="similarity">
    <text evidence="1">Belongs to the protein kinase superfamily. ADCK protein kinase family.</text>
</comment>
<dbReference type="KEGG" id="nev:NTE_01032"/>
<feature type="transmembrane region" description="Helical" evidence="2">
    <location>
        <begin position="526"/>
        <end position="543"/>
    </location>
</feature>
<dbReference type="PROSITE" id="PS50011">
    <property type="entry name" value="PROTEIN_KINASE_DOM"/>
    <property type="match status" value="1"/>
</dbReference>
<feature type="domain" description="Protein kinase" evidence="3">
    <location>
        <begin position="120"/>
        <end position="466"/>
    </location>
</feature>
<dbReference type="HOGENOM" id="CLU_006533_0_3_2"/>
<keyword evidence="4" id="KW-0418">Kinase</keyword>
<dbReference type="OrthoDB" id="8087at2157"/>
<evidence type="ECO:0000259" key="3">
    <source>
        <dbReference type="PROSITE" id="PS50011"/>
    </source>
</evidence>
<dbReference type="eggNOG" id="arCOG01189">
    <property type="taxonomic scope" value="Archaea"/>
</dbReference>
<keyword evidence="4" id="KW-0808">Transferase</keyword>
<proteinExistence type="inferred from homology"/>
<dbReference type="InterPro" id="IPR011009">
    <property type="entry name" value="Kinase-like_dom_sf"/>
</dbReference>
<keyword evidence="2" id="KW-1133">Transmembrane helix</keyword>
<dbReference type="InterPro" id="IPR000719">
    <property type="entry name" value="Prot_kinase_dom"/>
</dbReference>
<dbReference type="EMBL" id="CP007174">
    <property type="protein sequence ID" value="AIF83106.1"/>
    <property type="molecule type" value="Genomic_DNA"/>
</dbReference>
<evidence type="ECO:0000256" key="1">
    <source>
        <dbReference type="ARBA" id="ARBA00009670"/>
    </source>
</evidence>
<dbReference type="Pfam" id="PF03109">
    <property type="entry name" value="ABC1"/>
    <property type="match status" value="1"/>
</dbReference>
<evidence type="ECO:0000256" key="2">
    <source>
        <dbReference type="SAM" id="Phobius"/>
    </source>
</evidence>
<gene>
    <name evidence="4" type="ORF">NTE_01032</name>
</gene>